<dbReference type="RefSeq" id="WP_264283133.1">
    <property type="nucleotide sequence ID" value="NZ_CP107006.1"/>
</dbReference>
<dbReference type="Proteomes" id="UP001162741">
    <property type="component" value="Chromosome"/>
</dbReference>
<dbReference type="Gene3D" id="3.40.390.10">
    <property type="entry name" value="Collagenase (Catalytic Domain)"/>
    <property type="match status" value="1"/>
</dbReference>
<gene>
    <name evidence="1" type="ORF">MKQ68_09800</name>
</gene>
<protein>
    <recommendedName>
        <fullName evidence="3">Zinc-dependent metalloproteinase lipoprotein, BF0631 family</fullName>
    </recommendedName>
</protein>
<evidence type="ECO:0000313" key="2">
    <source>
        <dbReference type="Proteomes" id="UP001162741"/>
    </source>
</evidence>
<evidence type="ECO:0000313" key="1">
    <source>
        <dbReference type="EMBL" id="UYQ95390.1"/>
    </source>
</evidence>
<organism evidence="1 2">
    <name type="scientific">Chitinophaga horti</name>
    <dbReference type="NCBI Taxonomy" id="2920382"/>
    <lineage>
        <taxon>Bacteria</taxon>
        <taxon>Pseudomonadati</taxon>
        <taxon>Bacteroidota</taxon>
        <taxon>Chitinophagia</taxon>
        <taxon>Chitinophagales</taxon>
        <taxon>Chitinophagaceae</taxon>
        <taxon>Chitinophaga</taxon>
    </lineage>
</organism>
<sequence>MKYLIISLLAFVTFVSCKEDGFNYQMYKPVLDDVDSVYLSATDKMLIADGQARLDFIVEAYRRVRLNSGKDSMLFIDYRQLPSGSLKIMEERSGTEVGMRYSTTTIPFDTVKFHAELGGVKSATEPVALRAIPALPPKVYVDVIFHVWELNTAHTTYDPSSYQPVPYEKLQETIDYINQVVNNKVGHSPNGASANIEFRLAAKNAAGLALAQPGYNRITYSDNIKVNPLATSFALNDYIATINATTATYIWNPNNYLNIHVLPYGPNSALSTAYPAKQLPPAQGESLILGIAGIATGTNDFTLAYASACAALPRTVFFPGFERKVEAFRFIGMFYGLYTPVYTNTRLYSDYCFDTRKFDGQDARNSYSFATKVSTDGDKYITDNAMDDIRYPTLLTSLTADQVTRLRAVMARCPGRMNSKNQ</sequence>
<dbReference type="EMBL" id="CP107006">
    <property type="protein sequence ID" value="UYQ95390.1"/>
    <property type="molecule type" value="Genomic_DNA"/>
</dbReference>
<dbReference type="InterPro" id="IPR024079">
    <property type="entry name" value="MetalloPept_cat_dom_sf"/>
</dbReference>
<evidence type="ECO:0008006" key="3">
    <source>
        <dbReference type="Google" id="ProtNLM"/>
    </source>
</evidence>
<accession>A0ABY6J6T8</accession>
<keyword evidence="2" id="KW-1185">Reference proteome</keyword>
<proteinExistence type="predicted"/>
<reference evidence="1" key="1">
    <citation type="submission" date="2022-10" db="EMBL/GenBank/DDBJ databases">
        <title>Chitinophaga sp. nov., isolated from soil.</title>
        <authorList>
            <person name="Jeon C.O."/>
        </authorList>
    </citation>
    <scope>NUCLEOTIDE SEQUENCE</scope>
    <source>
        <strain evidence="1">R8</strain>
    </source>
</reference>
<name>A0ABY6J6T8_9BACT</name>
<dbReference type="PROSITE" id="PS51257">
    <property type="entry name" value="PROKAR_LIPOPROTEIN"/>
    <property type="match status" value="1"/>
</dbReference>